<accession>A0A559IY57</accession>
<dbReference type="RefSeq" id="WP_144988157.1">
    <property type="nucleotide sequence ID" value="NZ_VNJK01000001.1"/>
</dbReference>
<keyword evidence="8" id="KW-1185">Reference proteome</keyword>
<dbReference type="SMART" id="SM00382">
    <property type="entry name" value="AAA"/>
    <property type="match status" value="2"/>
</dbReference>
<dbReference type="InterPro" id="IPR003439">
    <property type="entry name" value="ABC_transporter-like_ATP-bd"/>
</dbReference>
<dbReference type="Proteomes" id="UP000318102">
    <property type="component" value="Unassembled WGS sequence"/>
</dbReference>
<name>A0A559IY57_9BACL</name>
<comment type="caution">
    <text evidence="7">The sequence shown here is derived from an EMBL/GenBank/DDBJ whole genome shotgun (WGS) entry which is preliminary data.</text>
</comment>
<dbReference type="PROSITE" id="PS50893">
    <property type="entry name" value="ABC_TRANSPORTER_2"/>
    <property type="match status" value="2"/>
</dbReference>
<dbReference type="SUPFAM" id="SSF52540">
    <property type="entry name" value="P-loop containing nucleoside triphosphate hydrolases"/>
    <property type="match status" value="2"/>
</dbReference>
<gene>
    <name evidence="7" type="ORF">FPZ44_05555</name>
</gene>
<dbReference type="InterPro" id="IPR032781">
    <property type="entry name" value="ABC_tran_Xtn"/>
</dbReference>
<evidence type="ECO:0000256" key="1">
    <source>
        <dbReference type="ARBA" id="ARBA00022737"/>
    </source>
</evidence>
<protein>
    <submittedName>
        <fullName evidence="7">ABC-F family ATP-binding cassette domain-containing protein</fullName>
    </submittedName>
</protein>
<dbReference type="AlphaFoldDB" id="A0A559IY57"/>
<dbReference type="InterPro" id="IPR017871">
    <property type="entry name" value="ABC_transporter-like_CS"/>
</dbReference>
<evidence type="ECO:0000259" key="6">
    <source>
        <dbReference type="PROSITE" id="PS50893"/>
    </source>
</evidence>
<evidence type="ECO:0000256" key="2">
    <source>
        <dbReference type="ARBA" id="ARBA00022741"/>
    </source>
</evidence>
<keyword evidence="4" id="KW-0175">Coiled coil</keyword>
<keyword evidence="3 7" id="KW-0067">ATP-binding</keyword>
<dbReference type="PANTHER" id="PTHR42855">
    <property type="entry name" value="ABC TRANSPORTER ATP-BINDING SUBUNIT"/>
    <property type="match status" value="1"/>
</dbReference>
<feature type="domain" description="ABC transporter" evidence="6">
    <location>
        <begin position="319"/>
        <end position="537"/>
    </location>
</feature>
<evidence type="ECO:0000313" key="8">
    <source>
        <dbReference type="Proteomes" id="UP000318102"/>
    </source>
</evidence>
<dbReference type="InterPro" id="IPR027417">
    <property type="entry name" value="P-loop_NTPase"/>
</dbReference>
<evidence type="ECO:0000313" key="7">
    <source>
        <dbReference type="EMBL" id="TVX92569.1"/>
    </source>
</evidence>
<organism evidence="7 8">
    <name type="scientific">Paenibacillus agilis</name>
    <dbReference type="NCBI Taxonomy" id="3020863"/>
    <lineage>
        <taxon>Bacteria</taxon>
        <taxon>Bacillati</taxon>
        <taxon>Bacillota</taxon>
        <taxon>Bacilli</taxon>
        <taxon>Bacillales</taxon>
        <taxon>Paenibacillaceae</taxon>
        <taxon>Paenibacillus</taxon>
    </lineage>
</organism>
<dbReference type="OrthoDB" id="9762369at2"/>
<dbReference type="Gene3D" id="1.10.287.380">
    <property type="entry name" value="Valyl-tRNA synthetase, C-terminal domain"/>
    <property type="match status" value="1"/>
</dbReference>
<dbReference type="Gene3D" id="3.40.50.300">
    <property type="entry name" value="P-loop containing nucleotide triphosphate hydrolases"/>
    <property type="match status" value="2"/>
</dbReference>
<feature type="coiled-coil region" evidence="4">
    <location>
        <begin position="586"/>
        <end position="637"/>
    </location>
</feature>
<dbReference type="FunFam" id="3.40.50.300:FF:000011">
    <property type="entry name" value="Putative ABC transporter ATP-binding component"/>
    <property type="match status" value="1"/>
</dbReference>
<keyword evidence="1" id="KW-0677">Repeat</keyword>
<dbReference type="FunFam" id="3.40.50.300:FF:000309">
    <property type="entry name" value="ABC transporter ATP-binding protein"/>
    <property type="match status" value="1"/>
</dbReference>
<reference evidence="7 8" key="1">
    <citation type="submission" date="2019-07" db="EMBL/GenBank/DDBJ databases">
        <authorList>
            <person name="Kim J."/>
        </authorList>
    </citation>
    <scope>NUCLEOTIDE SEQUENCE [LARGE SCALE GENOMIC DNA]</scope>
    <source>
        <strain evidence="7 8">N4</strain>
    </source>
</reference>
<feature type="region of interest" description="Disordered" evidence="5">
    <location>
        <begin position="539"/>
        <end position="568"/>
    </location>
</feature>
<evidence type="ECO:0000256" key="3">
    <source>
        <dbReference type="ARBA" id="ARBA00022840"/>
    </source>
</evidence>
<dbReference type="Pfam" id="PF16326">
    <property type="entry name" value="ABC_tran_CTD"/>
    <property type="match status" value="1"/>
</dbReference>
<dbReference type="Pfam" id="PF00005">
    <property type="entry name" value="ABC_tran"/>
    <property type="match status" value="2"/>
</dbReference>
<dbReference type="Pfam" id="PF12848">
    <property type="entry name" value="ABC_tran_Xtn"/>
    <property type="match status" value="1"/>
</dbReference>
<dbReference type="PROSITE" id="PS00211">
    <property type="entry name" value="ABC_TRANSPORTER_1"/>
    <property type="match status" value="2"/>
</dbReference>
<sequence>MHVITVEQLGKSYGEKTLFKDVSFGIATGDRFGIIGVNGTGKSTFMRTLAGIDSIETGRIMKGNAIRVQYVAQEPEFEPHATVLETVMSGDAPEMKAVRRYTDILERLRVQPEDEKLQMQLVQASDDMDRLQAWQIESDAKTILSKLGITRYDARVSELSGGQRKRVALAAGLIHPSDLLLLDEPTNHIDNDTVAWLESYLQKRSGALIMITHDRYFLDRVANRMIELDYGRAHFYEANYTRFLELKADREAREASAESTRQNILRQELAWIRRGAKARTTKQKARIDRFEDLQSQGPTQKQGAVEVSAASARLGKKIMELESIGADAGTRQLFRGLDYIAVPHDRIGIIGVNGSGKSTLLQIIAGTRQPDKGSIVLGPTVRIGYFTQEHDEMDESMRVIEYIREAAETVKTAEGHTISAAQMLERFLFNPSMQWTLVGKLSGGEKRRLQLLRLLMTAPNVLLLDEPTNDLDVETLAVLENYLDEFPGVVITVSHDRYFLDRVVDRIWSFENGEIRNHVGNYTEYVEWRAAQGLSALNDQKSAASDKQGNQAHTSTEAAAAKSERKPKLKMSYKEEQDYNQIDGWIADVEAQMERNNAEMEAAFNDSVRLQELMKQQQEAEQKLSDLLERWTELNELAEQIEAAKRS</sequence>
<evidence type="ECO:0000256" key="4">
    <source>
        <dbReference type="SAM" id="Coils"/>
    </source>
</evidence>
<dbReference type="GO" id="GO:0003677">
    <property type="term" value="F:DNA binding"/>
    <property type="evidence" value="ECO:0007669"/>
    <property type="project" value="InterPro"/>
</dbReference>
<dbReference type="InterPro" id="IPR051309">
    <property type="entry name" value="ABCF_ATPase"/>
</dbReference>
<dbReference type="GO" id="GO:0016887">
    <property type="term" value="F:ATP hydrolysis activity"/>
    <property type="evidence" value="ECO:0007669"/>
    <property type="project" value="InterPro"/>
</dbReference>
<keyword evidence="2" id="KW-0547">Nucleotide-binding</keyword>
<dbReference type="InterPro" id="IPR037118">
    <property type="entry name" value="Val-tRNA_synth_C_sf"/>
</dbReference>
<dbReference type="InterPro" id="IPR003593">
    <property type="entry name" value="AAA+_ATPase"/>
</dbReference>
<dbReference type="GO" id="GO:0005524">
    <property type="term" value="F:ATP binding"/>
    <property type="evidence" value="ECO:0007669"/>
    <property type="project" value="UniProtKB-KW"/>
</dbReference>
<dbReference type="InterPro" id="IPR032524">
    <property type="entry name" value="ABC_tran_C"/>
</dbReference>
<evidence type="ECO:0000256" key="5">
    <source>
        <dbReference type="SAM" id="MobiDB-lite"/>
    </source>
</evidence>
<dbReference type="PANTHER" id="PTHR42855:SF1">
    <property type="entry name" value="ABC TRANSPORTER DOMAIN-CONTAINING PROTEIN"/>
    <property type="match status" value="1"/>
</dbReference>
<feature type="compositionally biased region" description="Polar residues" evidence="5">
    <location>
        <begin position="539"/>
        <end position="557"/>
    </location>
</feature>
<dbReference type="EMBL" id="VNJK01000001">
    <property type="protein sequence ID" value="TVX92569.1"/>
    <property type="molecule type" value="Genomic_DNA"/>
</dbReference>
<proteinExistence type="predicted"/>
<dbReference type="CDD" id="cd03221">
    <property type="entry name" value="ABCF_EF-3"/>
    <property type="match status" value="2"/>
</dbReference>
<feature type="domain" description="ABC transporter" evidence="6">
    <location>
        <begin position="4"/>
        <end position="255"/>
    </location>
</feature>